<organism evidence="1 2">
    <name type="scientific">Deinococcus antarcticus</name>
    <dbReference type="NCBI Taxonomy" id="1298767"/>
    <lineage>
        <taxon>Bacteria</taxon>
        <taxon>Thermotogati</taxon>
        <taxon>Deinococcota</taxon>
        <taxon>Deinococci</taxon>
        <taxon>Deinococcales</taxon>
        <taxon>Deinococcaceae</taxon>
        <taxon>Deinococcus</taxon>
    </lineage>
</organism>
<accession>A0ABV8AB56</accession>
<sequence>MPLITPANKFLWLAGLLTLFLGVLAGRQWLAEARWRSPLYCFATPQQVWSAAPRPDAWTPVCPQSTTYRREVRQGDSRVEQFRLPGWQPRAVLQVLREAGYVQLEDELEGADHYSAFIGKSVAGELSYTALKEGSDTLITVSGR</sequence>
<comment type="caution">
    <text evidence="1">The sequence shown here is derived from an EMBL/GenBank/DDBJ whole genome shotgun (WGS) entry which is preliminary data.</text>
</comment>
<name>A0ABV8AB56_9DEIO</name>
<evidence type="ECO:0008006" key="3">
    <source>
        <dbReference type="Google" id="ProtNLM"/>
    </source>
</evidence>
<reference evidence="2" key="1">
    <citation type="journal article" date="2019" name="Int. J. Syst. Evol. Microbiol.">
        <title>The Global Catalogue of Microorganisms (GCM) 10K type strain sequencing project: providing services to taxonomists for standard genome sequencing and annotation.</title>
        <authorList>
            <consortium name="The Broad Institute Genomics Platform"/>
            <consortium name="The Broad Institute Genome Sequencing Center for Infectious Disease"/>
            <person name="Wu L."/>
            <person name="Ma J."/>
        </authorList>
    </citation>
    <scope>NUCLEOTIDE SEQUENCE [LARGE SCALE GENOMIC DNA]</scope>
    <source>
        <strain evidence="2">CCTCC AB 2013263</strain>
    </source>
</reference>
<evidence type="ECO:0000313" key="1">
    <source>
        <dbReference type="EMBL" id="MFC3862566.1"/>
    </source>
</evidence>
<dbReference type="RefSeq" id="WP_240738523.1">
    <property type="nucleotide sequence ID" value="NZ_JBHRZF010000203.1"/>
</dbReference>
<gene>
    <name evidence="1" type="ORF">ACFOPQ_17520</name>
</gene>
<keyword evidence="2" id="KW-1185">Reference proteome</keyword>
<evidence type="ECO:0000313" key="2">
    <source>
        <dbReference type="Proteomes" id="UP001595748"/>
    </source>
</evidence>
<dbReference type="Proteomes" id="UP001595748">
    <property type="component" value="Unassembled WGS sequence"/>
</dbReference>
<proteinExistence type="predicted"/>
<protein>
    <recommendedName>
        <fullName evidence="3">PASTA domain-containing protein</fullName>
    </recommendedName>
</protein>
<dbReference type="EMBL" id="JBHRZF010000203">
    <property type="protein sequence ID" value="MFC3862566.1"/>
    <property type="molecule type" value="Genomic_DNA"/>
</dbReference>